<accession>A0ABV0PAI0</accession>
<sequence>MCGFQNFTQKLIERGEHYEVKQPRGSWRSCLSFSTSHVGGSANSWNSRQDLGVNDYRCSPSNQTEPALLCKAKWAKFLLSRCANVVETFVKRLAAVNAAKVASTMSECLKCVIVMC</sequence>
<evidence type="ECO:0000313" key="1">
    <source>
        <dbReference type="EMBL" id="MEQ2180473.1"/>
    </source>
</evidence>
<comment type="caution">
    <text evidence="1">The sequence shown here is derived from an EMBL/GenBank/DDBJ whole genome shotgun (WGS) entry which is preliminary data.</text>
</comment>
<gene>
    <name evidence="1" type="ORF">GOODEAATRI_001564</name>
</gene>
<name>A0ABV0PAI0_9TELE</name>
<organism evidence="1 2">
    <name type="scientific">Goodea atripinnis</name>
    <dbReference type="NCBI Taxonomy" id="208336"/>
    <lineage>
        <taxon>Eukaryota</taxon>
        <taxon>Metazoa</taxon>
        <taxon>Chordata</taxon>
        <taxon>Craniata</taxon>
        <taxon>Vertebrata</taxon>
        <taxon>Euteleostomi</taxon>
        <taxon>Actinopterygii</taxon>
        <taxon>Neopterygii</taxon>
        <taxon>Teleostei</taxon>
        <taxon>Neoteleostei</taxon>
        <taxon>Acanthomorphata</taxon>
        <taxon>Ovalentaria</taxon>
        <taxon>Atherinomorphae</taxon>
        <taxon>Cyprinodontiformes</taxon>
        <taxon>Goodeidae</taxon>
        <taxon>Goodea</taxon>
    </lineage>
</organism>
<keyword evidence="2" id="KW-1185">Reference proteome</keyword>
<dbReference type="Proteomes" id="UP001476798">
    <property type="component" value="Unassembled WGS sequence"/>
</dbReference>
<dbReference type="EMBL" id="JAHRIO010070015">
    <property type="protein sequence ID" value="MEQ2180473.1"/>
    <property type="molecule type" value="Genomic_DNA"/>
</dbReference>
<proteinExistence type="predicted"/>
<evidence type="ECO:0000313" key="2">
    <source>
        <dbReference type="Proteomes" id="UP001476798"/>
    </source>
</evidence>
<protein>
    <submittedName>
        <fullName evidence="1">Uncharacterized protein</fullName>
    </submittedName>
</protein>
<reference evidence="1 2" key="1">
    <citation type="submission" date="2021-06" db="EMBL/GenBank/DDBJ databases">
        <authorList>
            <person name="Palmer J.M."/>
        </authorList>
    </citation>
    <scope>NUCLEOTIDE SEQUENCE [LARGE SCALE GENOMIC DNA]</scope>
    <source>
        <strain evidence="1 2">GA_2019</strain>
        <tissue evidence="1">Muscle</tissue>
    </source>
</reference>